<protein>
    <recommendedName>
        <fullName evidence="3">DUF385 domain-containing protein</fullName>
    </recommendedName>
</protein>
<dbReference type="OrthoDB" id="3292498at2"/>
<dbReference type="AlphaFoldDB" id="A0A8H9IVA5"/>
<dbReference type="InterPro" id="IPR012349">
    <property type="entry name" value="Split_barrel_FMN-bd"/>
</dbReference>
<accession>A0A8H9IVA5</accession>
<dbReference type="EMBL" id="BNAV01000001">
    <property type="protein sequence ID" value="GHF37449.1"/>
    <property type="molecule type" value="Genomic_DNA"/>
</dbReference>
<proteinExistence type="predicted"/>
<dbReference type="Proteomes" id="UP000658656">
    <property type="component" value="Unassembled WGS sequence"/>
</dbReference>
<reference evidence="1" key="2">
    <citation type="submission" date="2020-09" db="EMBL/GenBank/DDBJ databases">
        <authorList>
            <person name="Sun Q."/>
            <person name="Zhou Y."/>
        </authorList>
    </citation>
    <scope>NUCLEOTIDE SEQUENCE</scope>
    <source>
        <strain evidence="1">CGMCC 4.7679</strain>
    </source>
</reference>
<gene>
    <name evidence="1" type="ORF">GCM10017566_08270</name>
</gene>
<evidence type="ECO:0000313" key="1">
    <source>
        <dbReference type="EMBL" id="GHF37449.1"/>
    </source>
</evidence>
<organism evidence="1 2">
    <name type="scientific">Amycolatopsis bartoniae</name>
    <dbReference type="NCBI Taxonomy" id="941986"/>
    <lineage>
        <taxon>Bacteria</taxon>
        <taxon>Bacillati</taxon>
        <taxon>Actinomycetota</taxon>
        <taxon>Actinomycetes</taxon>
        <taxon>Pseudonocardiales</taxon>
        <taxon>Pseudonocardiaceae</taxon>
        <taxon>Amycolatopsis</taxon>
    </lineage>
</organism>
<keyword evidence="2" id="KW-1185">Reference proteome</keyword>
<evidence type="ECO:0008006" key="3">
    <source>
        <dbReference type="Google" id="ProtNLM"/>
    </source>
</evidence>
<dbReference type="Gene3D" id="2.30.110.10">
    <property type="entry name" value="Electron Transport, Fmn-binding Protein, Chain A"/>
    <property type="match status" value="1"/>
</dbReference>
<name>A0A8H9IVA5_9PSEU</name>
<sequence>MRHRGIPARRAVRGFNTAILALRSSRCWGARIRRHLTVVTYTGRRSGRVFSTPVGFRRSGDTVTIGVRLPGAKSWWRNFTGDGGPLTLELDGADRMGHAVARRDAKGRVSVVVRLT</sequence>
<comment type="caution">
    <text evidence="1">The sequence shown here is derived from an EMBL/GenBank/DDBJ whole genome shotgun (WGS) entry which is preliminary data.</text>
</comment>
<evidence type="ECO:0000313" key="2">
    <source>
        <dbReference type="Proteomes" id="UP000658656"/>
    </source>
</evidence>
<reference evidence="1" key="1">
    <citation type="journal article" date="2014" name="Int. J. Syst. Evol. Microbiol.">
        <title>Complete genome sequence of Corynebacterium casei LMG S-19264T (=DSM 44701T), isolated from a smear-ripened cheese.</title>
        <authorList>
            <consortium name="US DOE Joint Genome Institute (JGI-PGF)"/>
            <person name="Walter F."/>
            <person name="Albersmeier A."/>
            <person name="Kalinowski J."/>
            <person name="Ruckert C."/>
        </authorList>
    </citation>
    <scope>NUCLEOTIDE SEQUENCE</scope>
    <source>
        <strain evidence="1">CGMCC 4.7679</strain>
    </source>
</reference>
<dbReference type="RefSeq" id="WP_145934545.1">
    <property type="nucleotide sequence ID" value="NZ_BNAV01000001.1"/>
</dbReference>